<evidence type="ECO:0000256" key="11">
    <source>
        <dbReference type="PIRSR" id="PIRSR000463-1"/>
    </source>
</evidence>
<protein>
    <recommendedName>
        <fullName evidence="10">1,4-alpha-glucan branching enzyme GlgB</fullName>
        <ecNumber evidence="10">2.4.1.18</ecNumber>
    </recommendedName>
    <alternativeName>
        <fullName evidence="10">1,4-alpha-D-glucan:1,4-alpha-D-glucan 6-glucosyl-transferase</fullName>
    </alternativeName>
    <alternativeName>
        <fullName evidence="10">Alpha-(1-&gt;4)-glucan branching enzyme</fullName>
    </alternativeName>
    <alternativeName>
        <fullName evidence="10">Glycogen branching enzyme</fullName>
        <shortName evidence="10">BE</shortName>
    </alternativeName>
</protein>
<dbReference type="OrthoDB" id="9800174at2"/>
<dbReference type="GO" id="GO:0003844">
    <property type="term" value="F:1,4-alpha-glucan branching enzyme activity"/>
    <property type="evidence" value="ECO:0007669"/>
    <property type="project" value="UniProtKB-UniRule"/>
</dbReference>
<sequence>MENLLYKLIDWAAIEDIEYSESSDPHDVLGAHQTEAGLLIQAFIPDAESVEVEFIAVKSTYDMEKLNDKGFFAVLIDRKDIPEYKFNIVYKDGNTQSIYDAYRYTGIYTEDDLSRFERGVHYDIYEKMGAHCITIEGVEGVYFSVWAPGAMRVSVVGDFNCWDGRRHQMRRIGDSGIYEIFIPEVQEGFIYKYEIKTRRGEPMLKSDPYANYSQLRPESASIVVNINGYNWTDEDWMDSRDIYQSNGKNYDGNPMNIYEVHLGSWIRKEPQIDDDGKPVPGSEFYNYRDLAPRLAEYVKDMNYTHIELMPVMEHPLDESWGYQVTGYYAPTSRYGNPQDFMYFMNYMHNEGIGVILDWVPAHFPKDLHGLGAFDGTHVYEHADPRQGEHPHWGTYIYNYGRPQVTNFLIANALFWAKCYHADGIRADAVASMLYLDYGKNDGEWVANKYGGHENLEAIEFLKHLNSIMKIRHNDVLMIAEESTSWPKISGDLRDGGLGFDFKWNMGWMNDFLHYMQVDPYFKSHHYGALTFSMLYQYSENFILVLSHDEVVHGKGTLAGKMPGKTQEEKNANLRVAYGYMMTHPGKKLIFMGQEFAPLNEWNEMHELPWGILKYPVHKYMQEYVKQLNLFYVEHEALWKLDCEPEGFEWMTCNSYKENVVAFVRHSEYYQDDILVVCNFTPQSYPSFDIDVPYHGIYTEEFNSDYEGFGGGGMLNTKALTSKARQHNKNQKNDKGTDINTGDRDKDTGLSVKDDEFDKSEAAQEREIISIQLPPLSMVAFSVKKVDSKKGKKDVKNSAKKAAVKAHKKEQSRLEDEGMLQKTSKKRNITIVKSDAGDNI</sequence>
<dbReference type="InterPro" id="IPR004193">
    <property type="entry name" value="Glyco_hydro_13_N"/>
</dbReference>
<dbReference type="InterPro" id="IPR013783">
    <property type="entry name" value="Ig-like_fold"/>
</dbReference>
<keyword evidence="5 10" id="KW-0321">Glycogen metabolism</keyword>
<evidence type="ECO:0000256" key="12">
    <source>
        <dbReference type="SAM" id="MobiDB-lite"/>
    </source>
</evidence>
<dbReference type="AlphaFoldDB" id="G5GI28"/>
<dbReference type="Proteomes" id="UP000003011">
    <property type="component" value="Unassembled WGS sequence"/>
</dbReference>
<keyword evidence="8 10" id="KW-0320">Glycogen biosynthesis</keyword>
<evidence type="ECO:0000256" key="7">
    <source>
        <dbReference type="ARBA" id="ARBA00022679"/>
    </source>
</evidence>
<dbReference type="RefSeq" id="WP_005540676.1">
    <property type="nucleotide sequence ID" value="NZ_JH378832.1"/>
</dbReference>
<dbReference type="InterPro" id="IPR037439">
    <property type="entry name" value="Branching_enzy"/>
</dbReference>
<dbReference type="InterPro" id="IPR014756">
    <property type="entry name" value="Ig_E-set"/>
</dbReference>
<evidence type="ECO:0000259" key="13">
    <source>
        <dbReference type="SMART" id="SM00642"/>
    </source>
</evidence>
<name>G5GI28_9FIRM</name>
<evidence type="ECO:0000256" key="1">
    <source>
        <dbReference type="ARBA" id="ARBA00000826"/>
    </source>
</evidence>
<evidence type="ECO:0000313" key="14">
    <source>
        <dbReference type="EMBL" id="EHI55503.1"/>
    </source>
</evidence>
<dbReference type="InterPro" id="IPR044143">
    <property type="entry name" value="GlgB_N_E_set_prok"/>
</dbReference>
<dbReference type="HOGENOM" id="CLU_004245_3_2_9"/>
<comment type="caution">
    <text evidence="14">The sequence shown here is derived from an EMBL/GenBank/DDBJ whole genome shotgun (WGS) entry which is preliminary data.</text>
</comment>
<dbReference type="Pfam" id="PF02806">
    <property type="entry name" value="Alpha-amylase_C"/>
    <property type="match status" value="1"/>
</dbReference>
<keyword evidence="15" id="KW-1185">Reference proteome</keyword>
<dbReference type="CDD" id="cd02855">
    <property type="entry name" value="E_set_GBE_prok_N"/>
    <property type="match status" value="1"/>
</dbReference>
<evidence type="ECO:0000256" key="5">
    <source>
        <dbReference type="ARBA" id="ARBA00022600"/>
    </source>
</evidence>
<accession>G5GI28</accession>
<dbReference type="GO" id="GO:0005978">
    <property type="term" value="P:glycogen biosynthetic process"/>
    <property type="evidence" value="ECO:0007669"/>
    <property type="project" value="UniProtKB-UniRule"/>
</dbReference>
<dbReference type="EMBL" id="ACZL01000021">
    <property type="protein sequence ID" value="EHI55503.1"/>
    <property type="molecule type" value="Genomic_DNA"/>
</dbReference>
<dbReference type="CDD" id="cd11322">
    <property type="entry name" value="AmyAc_Glg_BE"/>
    <property type="match status" value="1"/>
</dbReference>
<dbReference type="Gene3D" id="2.60.40.10">
    <property type="entry name" value="Immunoglobulins"/>
    <property type="match status" value="2"/>
</dbReference>
<feature type="active site" description="Proton donor" evidence="10 11">
    <location>
        <position position="480"/>
    </location>
</feature>
<dbReference type="Pfam" id="PF00128">
    <property type="entry name" value="Alpha-amylase"/>
    <property type="match status" value="1"/>
</dbReference>
<dbReference type="InterPro" id="IPR013780">
    <property type="entry name" value="Glyco_hydro_b"/>
</dbReference>
<comment type="function">
    <text evidence="2 10">Catalyzes the formation of the alpha-1,6-glucosidic linkages in glycogen by scission of a 1,4-alpha-linked oligosaccharide from growing alpha-1,4-glucan chains and the subsequent attachment of the oligosaccharide to the alpha-1,6 position.</text>
</comment>
<dbReference type="UniPathway" id="UPA00164"/>
<dbReference type="FunFam" id="2.60.40.10:FF:000169">
    <property type="entry name" value="1,4-alpha-glucan branching enzyme GlgB"/>
    <property type="match status" value="1"/>
</dbReference>
<feature type="compositionally biased region" description="Basic and acidic residues" evidence="12">
    <location>
        <begin position="730"/>
        <end position="760"/>
    </location>
</feature>
<dbReference type="PATRIC" id="fig|679200.3.peg.1298"/>
<feature type="active site" description="Nucleophile" evidence="10 11">
    <location>
        <position position="427"/>
    </location>
</feature>
<dbReference type="GO" id="GO:0004553">
    <property type="term" value="F:hydrolase activity, hydrolyzing O-glycosyl compounds"/>
    <property type="evidence" value="ECO:0007669"/>
    <property type="project" value="InterPro"/>
</dbReference>
<dbReference type="Pfam" id="PF22019">
    <property type="entry name" value="GlgB_N"/>
    <property type="match status" value="1"/>
</dbReference>
<dbReference type="SMART" id="SM00642">
    <property type="entry name" value="Aamy"/>
    <property type="match status" value="1"/>
</dbReference>
<evidence type="ECO:0000256" key="10">
    <source>
        <dbReference type="HAMAP-Rule" id="MF_00685"/>
    </source>
</evidence>
<evidence type="ECO:0000313" key="15">
    <source>
        <dbReference type="Proteomes" id="UP000003011"/>
    </source>
</evidence>
<evidence type="ECO:0000256" key="4">
    <source>
        <dbReference type="ARBA" id="ARBA00009000"/>
    </source>
</evidence>
<keyword evidence="9 10" id="KW-0119">Carbohydrate metabolism</keyword>
<keyword evidence="6 10" id="KW-0328">Glycosyltransferase</keyword>
<dbReference type="GO" id="GO:0005829">
    <property type="term" value="C:cytosol"/>
    <property type="evidence" value="ECO:0007669"/>
    <property type="project" value="TreeGrafter"/>
</dbReference>
<keyword evidence="7 10" id="KW-0808">Transferase</keyword>
<feature type="compositionally biased region" description="Basic residues" evidence="12">
    <location>
        <begin position="797"/>
        <end position="807"/>
    </location>
</feature>
<dbReference type="InterPro" id="IPR006407">
    <property type="entry name" value="GlgB"/>
</dbReference>
<dbReference type="SUPFAM" id="SSF51445">
    <property type="entry name" value="(Trans)glycosidases"/>
    <property type="match status" value="1"/>
</dbReference>
<dbReference type="Pfam" id="PF02922">
    <property type="entry name" value="CBM_48"/>
    <property type="match status" value="1"/>
</dbReference>
<dbReference type="GO" id="GO:0043169">
    <property type="term" value="F:cation binding"/>
    <property type="evidence" value="ECO:0007669"/>
    <property type="project" value="InterPro"/>
</dbReference>
<gene>
    <name evidence="10" type="primary">glgB</name>
    <name evidence="14" type="ORF">HMPREF9333_01218</name>
</gene>
<dbReference type="Gene3D" id="3.20.20.80">
    <property type="entry name" value="Glycosidases"/>
    <property type="match status" value="1"/>
</dbReference>
<feature type="region of interest" description="Disordered" evidence="12">
    <location>
        <begin position="721"/>
        <end position="760"/>
    </location>
</feature>
<dbReference type="InterPro" id="IPR006048">
    <property type="entry name" value="A-amylase/branching_C"/>
</dbReference>
<dbReference type="STRING" id="679200.HMPREF9333_01218"/>
<dbReference type="HAMAP" id="MF_00685">
    <property type="entry name" value="GlgB"/>
    <property type="match status" value="1"/>
</dbReference>
<dbReference type="InterPro" id="IPR017853">
    <property type="entry name" value="GH"/>
</dbReference>
<dbReference type="PANTHER" id="PTHR43651:SF3">
    <property type="entry name" value="1,4-ALPHA-GLUCAN-BRANCHING ENZYME"/>
    <property type="match status" value="1"/>
</dbReference>
<dbReference type="SUPFAM" id="SSF81296">
    <property type="entry name" value="E set domains"/>
    <property type="match status" value="1"/>
</dbReference>
<comment type="catalytic activity">
    <reaction evidence="1 10">
        <text>Transfers a segment of a (1-&gt;4)-alpha-D-glucan chain to a primary hydroxy group in a similar glucan chain.</text>
        <dbReference type="EC" id="2.4.1.18"/>
    </reaction>
</comment>
<dbReference type="PIRSF" id="PIRSF000463">
    <property type="entry name" value="GlgB"/>
    <property type="match status" value="1"/>
</dbReference>
<evidence type="ECO:0000256" key="3">
    <source>
        <dbReference type="ARBA" id="ARBA00004964"/>
    </source>
</evidence>
<dbReference type="PANTHER" id="PTHR43651">
    <property type="entry name" value="1,4-ALPHA-GLUCAN-BRANCHING ENZYME"/>
    <property type="match status" value="1"/>
</dbReference>
<proteinExistence type="inferred from homology"/>
<dbReference type="InterPro" id="IPR006047">
    <property type="entry name" value="GH13_cat_dom"/>
</dbReference>
<comment type="subunit">
    <text evidence="10">Monomer.</text>
</comment>
<evidence type="ECO:0000256" key="9">
    <source>
        <dbReference type="ARBA" id="ARBA00023277"/>
    </source>
</evidence>
<dbReference type="FunFam" id="3.20.20.80:FF:000003">
    <property type="entry name" value="1,4-alpha-glucan branching enzyme GlgB"/>
    <property type="match status" value="1"/>
</dbReference>
<organism evidence="14 15">
    <name type="scientific">Johnsonella ignava ATCC 51276</name>
    <dbReference type="NCBI Taxonomy" id="679200"/>
    <lineage>
        <taxon>Bacteria</taxon>
        <taxon>Bacillati</taxon>
        <taxon>Bacillota</taxon>
        <taxon>Clostridia</taxon>
        <taxon>Lachnospirales</taxon>
        <taxon>Lachnospiraceae</taxon>
        <taxon>Johnsonella</taxon>
    </lineage>
</organism>
<dbReference type="NCBIfam" id="NF003811">
    <property type="entry name" value="PRK05402.1"/>
    <property type="match status" value="1"/>
</dbReference>
<dbReference type="eggNOG" id="COG0296">
    <property type="taxonomic scope" value="Bacteria"/>
</dbReference>
<dbReference type="SUPFAM" id="SSF51011">
    <property type="entry name" value="Glycosyl hydrolase domain"/>
    <property type="match status" value="1"/>
</dbReference>
<feature type="region of interest" description="Disordered" evidence="12">
    <location>
        <begin position="788"/>
        <end position="839"/>
    </location>
</feature>
<evidence type="ECO:0000256" key="8">
    <source>
        <dbReference type="ARBA" id="ARBA00023056"/>
    </source>
</evidence>
<dbReference type="InterPro" id="IPR054169">
    <property type="entry name" value="GlgB_N"/>
</dbReference>
<evidence type="ECO:0000256" key="6">
    <source>
        <dbReference type="ARBA" id="ARBA00022676"/>
    </source>
</evidence>
<dbReference type="NCBIfam" id="TIGR01515">
    <property type="entry name" value="branching_enzym"/>
    <property type="match status" value="1"/>
</dbReference>
<comment type="pathway">
    <text evidence="3 10">Glycan biosynthesis; glycogen biosynthesis.</text>
</comment>
<feature type="domain" description="Glycosyl hydrolase family 13 catalytic" evidence="13">
    <location>
        <begin position="259"/>
        <end position="617"/>
    </location>
</feature>
<comment type="similarity">
    <text evidence="4 10">Belongs to the glycosyl hydrolase 13 family. GlgB subfamily.</text>
</comment>
<dbReference type="NCBIfam" id="NF008967">
    <property type="entry name" value="PRK12313.1"/>
    <property type="match status" value="1"/>
</dbReference>
<dbReference type="EC" id="2.4.1.18" evidence="10"/>
<dbReference type="Gene3D" id="2.60.40.1180">
    <property type="entry name" value="Golgi alpha-mannosidase II"/>
    <property type="match status" value="1"/>
</dbReference>
<reference evidence="14 15" key="1">
    <citation type="submission" date="2011-08" db="EMBL/GenBank/DDBJ databases">
        <title>The Genome Sequence of Johnsonella ignava ATCC 51276.</title>
        <authorList>
            <consortium name="The Broad Institute Genome Sequencing Platform"/>
            <person name="Earl A."/>
            <person name="Ward D."/>
            <person name="Feldgarden M."/>
            <person name="Gevers D."/>
            <person name="Izard J."/>
            <person name="Blanton J.M."/>
            <person name="Baranova O.V."/>
            <person name="Dewhirst F.E."/>
            <person name="Young S.K."/>
            <person name="Zeng Q."/>
            <person name="Gargeya S."/>
            <person name="Fitzgerald M."/>
            <person name="Haas B."/>
            <person name="Abouelleil A."/>
            <person name="Alvarado L."/>
            <person name="Arachchi H.M."/>
            <person name="Berlin A."/>
            <person name="Brown A."/>
            <person name="Chapman S.B."/>
            <person name="Chen Z."/>
            <person name="Dunbar C."/>
            <person name="Freedman E."/>
            <person name="Gearin G."/>
            <person name="Gellesch M."/>
            <person name="Goldberg J."/>
            <person name="Griggs A."/>
            <person name="Gujja S."/>
            <person name="Heiman D."/>
            <person name="Howarth C."/>
            <person name="Larson L."/>
            <person name="Lui A."/>
            <person name="MacDonald P.J.P."/>
            <person name="Montmayeur A."/>
            <person name="Murphy C."/>
            <person name="Neiman D."/>
            <person name="Pearson M."/>
            <person name="Priest M."/>
            <person name="Roberts A."/>
            <person name="Saif S."/>
            <person name="Shea T."/>
            <person name="Shenoy N."/>
            <person name="Sisk P."/>
            <person name="Stolte C."/>
            <person name="Sykes S."/>
            <person name="Wortman J."/>
            <person name="Nusbaum C."/>
            <person name="Birren B."/>
        </authorList>
    </citation>
    <scope>NUCLEOTIDE SEQUENCE [LARGE SCALE GENOMIC DNA]</scope>
    <source>
        <strain evidence="14 15">ATCC 51276</strain>
    </source>
</reference>
<evidence type="ECO:0000256" key="2">
    <source>
        <dbReference type="ARBA" id="ARBA00002953"/>
    </source>
</evidence>